<evidence type="ECO:0000313" key="3">
    <source>
        <dbReference type="Proteomes" id="UP001589854"/>
    </source>
</evidence>
<comment type="caution">
    <text evidence="2">The sequence shown here is derived from an EMBL/GenBank/DDBJ whole genome shotgun (WGS) entry which is preliminary data.</text>
</comment>
<reference evidence="2 3" key="1">
    <citation type="submission" date="2024-09" db="EMBL/GenBank/DDBJ databases">
        <authorList>
            <person name="Sun Q."/>
            <person name="Mori K."/>
        </authorList>
    </citation>
    <scope>NUCLEOTIDE SEQUENCE [LARGE SCALE GENOMIC DNA]</scope>
    <source>
        <strain evidence="2 3">CCM 7228</strain>
    </source>
</reference>
<name>A0ABV6GJH7_9BACI</name>
<evidence type="ECO:0000313" key="2">
    <source>
        <dbReference type="EMBL" id="MFC0273613.1"/>
    </source>
</evidence>
<dbReference type="Pfam" id="PF12728">
    <property type="entry name" value="HTH_17"/>
    <property type="match status" value="2"/>
</dbReference>
<evidence type="ECO:0000259" key="1">
    <source>
        <dbReference type="Pfam" id="PF12728"/>
    </source>
</evidence>
<keyword evidence="3" id="KW-1185">Reference proteome</keyword>
<feature type="domain" description="Helix-turn-helix" evidence="1">
    <location>
        <begin position="7"/>
        <end position="48"/>
    </location>
</feature>
<protein>
    <submittedName>
        <fullName evidence="2">Helix-turn-helix domain-containing protein</fullName>
    </submittedName>
</protein>
<proteinExistence type="predicted"/>
<dbReference type="RefSeq" id="WP_378937091.1">
    <property type="nucleotide sequence ID" value="NZ_JBHLVO010000022.1"/>
</dbReference>
<sequence length="332" mass="38443">MTLHDEFLKTEEVAKKLEISVPTVYKYVKEKKLTPVYEDKWRIDESLLFRPEDIAILEDELKKPPGYTTGEVAAALNVHPTTVSSYISKGQLHATKQFYRGREIYFVSNEEFEQFKRLHDMQNRRERKQFYSKETGHLLFQKLIHMQNNEIARIMELDGNEGKVITEDGRSFSLSIMKAEGFKVFKELVDQKYNTKRGFAIFKLPKPTHINSPAFNIIDLFYEHLGPKNMQLLIEGDTIHLEIKPVLIAGISEDIHEREINIIKKHLVEGKVEVRHNGILIDSDLEPLIQHVPSKFKALITSNAKKEGLTIEEYAIRLMKAGLKNNESDHSL</sequence>
<dbReference type="InterPro" id="IPR041657">
    <property type="entry name" value="HTH_17"/>
</dbReference>
<dbReference type="EMBL" id="JBHLVO010000022">
    <property type="protein sequence ID" value="MFC0273613.1"/>
    <property type="molecule type" value="Genomic_DNA"/>
</dbReference>
<feature type="domain" description="Helix-turn-helix" evidence="1">
    <location>
        <begin position="67"/>
        <end position="116"/>
    </location>
</feature>
<organism evidence="2 3">
    <name type="scientific">Metabacillus herbersteinensis</name>
    <dbReference type="NCBI Taxonomy" id="283816"/>
    <lineage>
        <taxon>Bacteria</taxon>
        <taxon>Bacillati</taxon>
        <taxon>Bacillota</taxon>
        <taxon>Bacilli</taxon>
        <taxon>Bacillales</taxon>
        <taxon>Bacillaceae</taxon>
        <taxon>Metabacillus</taxon>
    </lineage>
</organism>
<dbReference type="Proteomes" id="UP001589854">
    <property type="component" value="Unassembled WGS sequence"/>
</dbReference>
<dbReference type="Gene3D" id="1.10.1660.10">
    <property type="match status" value="1"/>
</dbReference>
<accession>A0ABV6GJH7</accession>
<gene>
    <name evidence="2" type="ORF">ACFFIX_19665</name>
</gene>